<dbReference type="Gene3D" id="3.30.70.20">
    <property type="match status" value="1"/>
</dbReference>
<comment type="caution">
    <text evidence="1">The sequence shown here is derived from an EMBL/GenBank/DDBJ whole genome shotgun (WGS) entry which is preliminary data.</text>
</comment>
<protein>
    <submittedName>
        <fullName evidence="1">Ferredoxin</fullName>
    </submittedName>
</protein>
<reference evidence="1" key="1">
    <citation type="submission" date="2020-10" db="EMBL/GenBank/DDBJ databases">
        <title>Connecting structure to function with the recovery of over 1000 high-quality activated sludge metagenome-assembled genomes encoding full-length rRNA genes using long-read sequencing.</title>
        <authorList>
            <person name="Singleton C.M."/>
            <person name="Petriglieri F."/>
            <person name="Kristensen J.M."/>
            <person name="Kirkegaard R.H."/>
            <person name="Michaelsen T.Y."/>
            <person name="Andersen M.H."/>
            <person name="Karst S.M."/>
            <person name="Dueholm M.S."/>
            <person name="Nielsen P.H."/>
            <person name="Albertsen M."/>
        </authorList>
    </citation>
    <scope>NUCLEOTIDE SEQUENCE</scope>
    <source>
        <strain evidence="1">Ribe_18-Q3-R11-54_MAXAC.001</strain>
    </source>
</reference>
<accession>A0A9D7Y3L9</accession>
<dbReference type="EMBL" id="JADKGK010000027">
    <property type="protein sequence ID" value="MBL0005566.1"/>
    <property type="molecule type" value="Genomic_DNA"/>
</dbReference>
<sequence>MCRLSAPNFFFARVEDGHAEVRSEDVPDEEREAVLLAAESCPELAIDVSD</sequence>
<evidence type="ECO:0000313" key="2">
    <source>
        <dbReference type="Proteomes" id="UP000886632"/>
    </source>
</evidence>
<dbReference type="Pfam" id="PF13370">
    <property type="entry name" value="Fer4_13"/>
    <property type="match status" value="1"/>
</dbReference>
<name>A0A9D7Y3L9_9MICO</name>
<dbReference type="Proteomes" id="UP000886632">
    <property type="component" value="Unassembled WGS sequence"/>
</dbReference>
<dbReference type="AlphaFoldDB" id="A0A9D7Y3L9"/>
<proteinExistence type="predicted"/>
<organism evidence="1 2">
    <name type="scientific">Candidatus Phosphoribacter hodrii</name>
    <dbReference type="NCBI Taxonomy" id="2953743"/>
    <lineage>
        <taxon>Bacteria</taxon>
        <taxon>Bacillati</taxon>
        <taxon>Actinomycetota</taxon>
        <taxon>Actinomycetes</taxon>
        <taxon>Micrococcales</taxon>
        <taxon>Dermatophilaceae</taxon>
        <taxon>Candidatus Phosphoribacter</taxon>
    </lineage>
</organism>
<evidence type="ECO:0000313" key="1">
    <source>
        <dbReference type="EMBL" id="MBL0005566.1"/>
    </source>
</evidence>
<gene>
    <name evidence="1" type="ORF">IPP00_16920</name>
</gene>